<evidence type="ECO:0000313" key="7">
    <source>
        <dbReference type="Proteomes" id="UP000826709"/>
    </source>
</evidence>
<name>A0A8G0ZZR2_9EURY</name>
<dbReference type="GO" id="GO:0051536">
    <property type="term" value="F:iron-sulfur cluster binding"/>
    <property type="evidence" value="ECO:0007669"/>
    <property type="project" value="UniProtKB-KW"/>
</dbReference>
<dbReference type="InterPro" id="IPR058240">
    <property type="entry name" value="rSAM_sf"/>
</dbReference>
<evidence type="ECO:0000256" key="2">
    <source>
        <dbReference type="ARBA" id="ARBA00022723"/>
    </source>
</evidence>
<keyword evidence="3" id="KW-0408">Iron</keyword>
<reference evidence="6" key="1">
    <citation type="journal article" date="2005" name="Int. J. Syst. Evol. Microbiol.">
        <title>Methanofollis formosanus sp. nov., isolated from a fish pond.</title>
        <authorList>
            <person name="Wu S.Y."/>
            <person name="Chen S.C."/>
            <person name="Lai M.C."/>
        </authorList>
    </citation>
    <scope>NUCLEOTIDE SEQUENCE</scope>
    <source>
        <strain evidence="6">ML15</strain>
    </source>
</reference>
<evidence type="ECO:0000259" key="5">
    <source>
        <dbReference type="PROSITE" id="PS51918"/>
    </source>
</evidence>
<dbReference type="OrthoDB" id="15118at2157"/>
<protein>
    <submittedName>
        <fullName evidence="6">Radical SAM protein</fullName>
    </submittedName>
</protein>
<sequence length="358" mass="39666">MSRAAQVAALTRAARFDLCVPESEEGKRARRMPGLSIASGRCRRMMKVLLHGRCAYDCAYCGVRTCRQDCSLSPAELADIFLKMWREGRADGLFLSSGIPRDVDEAMEGIVETGEILRRRGYDGYMHLKVLPGAARSDITDLARVADRISINIEAPSASRLSELAGVKDYRQDIEKRQTWVADAMPGRHTTQLVVGAAGESDAEVLTCIAGQYRRLAPARIYYSGFSPLAGTPLASHDPTPLWRQNRLYQADALLRLYHFSMEEVAGVLDEEGFLRNADPKRLLARERPRVDVNRAPLADFLRVPGIGPKNARRVLAAREKAPLRSERDLRACGVRGRGVGRYVAFGDGDVQSGIFDF</sequence>
<dbReference type="SFLD" id="SFLDG01102">
    <property type="entry name" value="Uncharacterised_Radical_SAM_Su"/>
    <property type="match status" value="1"/>
</dbReference>
<keyword evidence="1" id="KW-0949">S-adenosyl-L-methionine</keyword>
<feature type="domain" description="Radical SAM core" evidence="5">
    <location>
        <begin position="38"/>
        <end position="264"/>
    </location>
</feature>
<keyword evidence="4" id="KW-0411">Iron-sulfur</keyword>
<dbReference type="InterPro" id="IPR010994">
    <property type="entry name" value="RuvA_2-like"/>
</dbReference>
<reference evidence="6" key="2">
    <citation type="submission" date="2019-03" db="EMBL/GenBank/DDBJ databases">
        <authorList>
            <person name="Chen S.-C."/>
            <person name="Wu S.-Y."/>
            <person name="Lai M.-C."/>
        </authorList>
    </citation>
    <scope>NUCLEOTIDE SEQUENCE</scope>
    <source>
        <strain evidence="6">ML15</strain>
    </source>
</reference>
<dbReference type="CDD" id="cd01335">
    <property type="entry name" value="Radical_SAM"/>
    <property type="match status" value="1"/>
</dbReference>
<dbReference type="InterPro" id="IPR013785">
    <property type="entry name" value="Aldolase_TIM"/>
</dbReference>
<dbReference type="RefSeq" id="WP_220681707.1">
    <property type="nucleotide sequence ID" value="NZ_CP037968.1"/>
</dbReference>
<evidence type="ECO:0000313" key="6">
    <source>
        <dbReference type="EMBL" id="QYZ77965.1"/>
    </source>
</evidence>
<dbReference type="SUPFAM" id="SSF102114">
    <property type="entry name" value="Radical SAM enzymes"/>
    <property type="match status" value="1"/>
</dbReference>
<evidence type="ECO:0000256" key="3">
    <source>
        <dbReference type="ARBA" id="ARBA00023004"/>
    </source>
</evidence>
<accession>A0A8G0ZZR2</accession>
<evidence type="ECO:0000256" key="1">
    <source>
        <dbReference type="ARBA" id="ARBA00022691"/>
    </source>
</evidence>
<dbReference type="AlphaFoldDB" id="A0A8G0ZZR2"/>
<dbReference type="GO" id="GO:0003824">
    <property type="term" value="F:catalytic activity"/>
    <property type="evidence" value="ECO:0007669"/>
    <property type="project" value="InterPro"/>
</dbReference>
<dbReference type="EMBL" id="CP037968">
    <property type="protein sequence ID" value="QYZ77965.1"/>
    <property type="molecule type" value="Genomic_DNA"/>
</dbReference>
<gene>
    <name evidence="6" type="ORF">E2N92_00245</name>
</gene>
<keyword evidence="7" id="KW-1185">Reference proteome</keyword>
<dbReference type="InterPro" id="IPR007197">
    <property type="entry name" value="rSAM"/>
</dbReference>
<dbReference type="InterPro" id="IPR006638">
    <property type="entry name" value="Elp3/MiaA/NifB-like_rSAM"/>
</dbReference>
<dbReference type="Proteomes" id="UP000826709">
    <property type="component" value="Chromosome"/>
</dbReference>
<proteinExistence type="predicted"/>
<evidence type="ECO:0000256" key="4">
    <source>
        <dbReference type="ARBA" id="ARBA00023014"/>
    </source>
</evidence>
<dbReference type="Gene3D" id="3.20.20.70">
    <property type="entry name" value="Aldolase class I"/>
    <property type="match status" value="1"/>
</dbReference>
<dbReference type="PROSITE" id="PS51918">
    <property type="entry name" value="RADICAL_SAM"/>
    <property type="match status" value="1"/>
</dbReference>
<dbReference type="SMART" id="SM00729">
    <property type="entry name" value="Elp3"/>
    <property type="match status" value="1"/>
</dbReference>
<dbReference type="InterPro" id="IPR023874">
    <property type="entry name" value="DNA_rSAM_put"/>
</dbReference>
<organism evidence="6 7">
    <name type="scientific">Methanofollis formosanus</name>
    <dbReference type="NCBI Taxonomy" id="299308"/>
    <lineage>
        <taxon>Archaea</taxon>
        <taxon>Methanobacteriati</taxon>
        <taxon>Methanobacteriota</taxon>
        <taxon>Stenosarchaea group</taxon>
        <taxon>Methanomicrobia</taxon>
        <taxon>Methanomicrobiales</taxon>
        <taxon>Methanomicrobiaceae</taxon>
        <taxon>Methanofollis</taxon>
    </lineage>
</organism>
<dbReference type="SUPFAM" id="SSF47781">
    <property type="entry name" value="RuvA domain 2-like"/>
    <property type="match status" value="1"/>
</dbReference>
<dbReference type="Pfam" id="PF04055">
    <property type="entry name" value="Radical_SAM"/>
    <property type="match status" value="1"/>
</dbReference>
<keyword evidence="2" id="KW-0479">Metal-binding</keyword>
<dbReference type="KEGG" id="mfk:E2N92_00245"/>
<dbReference type="SFLD" id="SFLDS00029">
    <property type="entry name" value="Radical_SAM"/>
    <property type="match status" value="1"/>
</dbReference>
<dbReference type="GO" id="GO:0046872">
    <property type="term" value="F:metal ion binding"/>
    <property type="evidence" value="ECO:0007669"/>
    <property type="project" value="UniProtKB-KW"/>
</dbReference>
<dbReference type="Gene3D" id="1.10.150.320">
    <property type="entry name" value="Photosystem II 12 kDa extrinsic protein"/>
    <property type="match status" value="1"/>
</dbReference>